<organism evidence="2 3">
    <name type="scientific">Maritimibacter alkaliphilus HTCC2654</name>
    <dbReference type="NCBI Taxonomy" id="314271"/>
    <lineage>
        <taxon>Bacteria</taxon>
        <taxon>Pseudomonadati</taxon>
        <taxon>Pseudomonadota</taxon>
        <taxon>Alphaproteobacteria</taxon>
        <taxon>Rhodobacterales</taxon>
        <taxon>Roseobacteraceae</taxon>
        <taxon>Maritimibacter</taxon>
    </lineage>
</organism>
<dbReference type="GO" id="GO:0016020">
    <property type="term" value="C:membrane"/>
    <property type="evidence" value="ECO:0007669"/>
    <property type="project" value="TreeGrafter"/>
</dbReference>
<dbReference type="Proteomes" id="UP000002931">
    <property type="component" value="Unassembled WGS sequence"/>
</dbReference>
<dbReference type="InterPro" id="IPR050266">
    <property type="entry name" value="AB_hydrolase_sf"/>
</dbReference>
<evidence type="ECO:0000313" key="3">
    <source>
        <dbReference type="Proteomes" id="UP000002931"/>
    </source>
</evidence>
<dbReference type="PANTHER" id="PTHR43798">
    <property type="entry name" value="MONOACYLGLYCEROL LIPASE"/>
    <property type="match status" value="1"/>
</dbReference>
<dbReference type="PANTHER" id="PTHR43798:SF33">
    <property type="entry name" value="HYDROLASE, PUTATIVE (AFU_ORTHOLOGUE AFUA_2G14860)-RELATED"/>
    <property type="match status" value="1"/>
</dbReference>
<protein>
    <submittedName>
        <fullName evidence="2">Hydrolase, alpha/beta fold family protein</fullName>
    </submittedName>
</protein>
<dbReference type="STRING" id="314271.RB2654_19923"/>
<evidence type="ECO:0000259" key="1">
    <source>
        <dbReference type="Pfam" id="PF12697"/>
    </source>
</evidence>
<reference evidence="2 3" key="1">
    <citation type="journal article" date="2010" name="J. Bacteriol.">
        <title>Genome sequences of Pelagibaca bermudensis HTCC2601T and Maritimibacter alkaliphilus HTCC2654T, the type strains of two marine Roseobacter genera.</title>
        <authorList>
            <person name="Thrash J.C."/>
            <person name="Cho J.C."/>
            <person name="Ferriera S."/>
            <person name="Johnson J."/>
            <person name="Vergin K.L."/>
            <person name="Giovannoni S.J."/>
        </authorList>
    </citation>
    <scope>NUCLEOTIDE SEQUENCE [LARGE SCALE GENOMIC DNA]</scope>
    <source>
        <strain evidence="2 3">HTCC2654</strain>
    </source>
</reference>
<dbReference type="InterPro" id="IPR029058">
    <property type="entry name" value="AB_hydrolase_fold"/>
</dbReference>
<dbReference type="GO" id="GO:0016787">
    <property type="term" value="F:hydrolase activity"/>
    <property type="evidence" value="ECO:0007669"/>
    <property type="project" value="UniProtKB-KW"/>
</dbReference>
<dbReference type="PRINTS" id="PR00111">
    <property type="entry name" value="ABHYDROLASE"/>
</dbReference>
<name>A3VAE5_9RHOB</name>
<dbReference type="RefSeq" id="WP_008334830.1">
    <property type="nucleotide sequence ID" value="NZ_CH902578.1"/>
</dbReference>
<dbReference type="AlphaFoldDB" id="A3VAE5"/>
<dbReference type="ESTHER" id="9rhob-a3vae5">
    <property type="family name" value="6_AlphaBeta_hydrolase"/>
</dbReference>
<dbReference type="PRINTS" id="PR00412">
    <property type="entry name" value="EPOXHYDRLASE"/>
</dbReference>
<sequence>MEGGPPLTTVAGHPTHVVRVGSGVRRALFIHCSLAHSGAWTGVEAALLDKLQMTAFDRPGHGRSAPWLGGEDGAALHTLVTNMAGKLIDKRADVIGHSYGATVALRLAMEWPEHVRSLVMIEPVFFAAIRGTPEYDAAKGMIDTLRGLIAKGDRMQAAQIFHDATNPDLPFTRLSDDRQKRLASRIDIVVEESPATFDDTAGMLDPGRLEKIKQPVLLLESANPPVGVRAVHEALCARIPQTQRVIIAGAGHMAPLTHPENVAGEIAAFLKI</sequence>
<dbReference type="OrthoDB" id="9804723at2"/>
<dbReference type="InterPro" id="IPR000073">
    <property type="entry name" value="AB_hydrolase_1"/>
</dbReference>
<accession>A3VAE5</accession>
<dbReference type="Pfam" id="PF12697">
    <property type="entry name" value="Abhydrolase_6"/>
    <property type="match status" value="1"/>
</dbReference>
<evidence type="ECO:0000313" key="2">
    <source>
        <dbReference type="EMBL" id="EAQ14886.1"/>
    </source>
</evidence>
<comment type="caution">
    <text evidence="2">The sequence shown here is derived from an EMBL/GenBank/DDBJ whole genome shotgun (WGS) entry which is preliminary data.</text>
</comment>
<dbReference type="EMBL" id="AAMT01000001">
    <property type="protein sequence ID" value="EAQ14886.1"/>
    <property type="molecule type" value="Genomic_DNA"/>
</dbReference>
<dbReference type="Gene3D" id="3.40.50.1820">
    <property type="entry name" value="alpha/beta hydrolase"/>
    <property type="match status" value="1"/>
</dbReference>
<dbReference type="HOGENOM" id="CLU_020336_43_1_5"/>
<dbReference type="eggNOG" id="COG3208">
    <property type="taxonomic scope" value="Bacteria"/>
</dbReference>
<gene>
    <name evidence="2" type="ORF">RB2654_19923</name>
</gene>
<proteinExistence type="predicted"/>
<keyword evidence="3" id="KW-1185">Reference proteome</keyword>
<dbReference type="InterPro" id="IPR000639">
    <property type="entry name" value="Epox_hydrolase-like"/>
</dbReference>
<feature type="domain" description="AB hydrolase-1" evidence="1">
    <location>
        <begin position="28"/>
        <end position="263"/>
    </location>
</feature>
<keyword evidence="2" id="KW-0378">Hydrolase</keyword>
<dbReference type="SUPFAM" id="SSF53474">
    <property type="entry name" value="alpha/beta-Hydrolases"/>
    <property type="match status" value="1"/>
</dbReference>